<proteinExistence type="predicted"/>
<dbReference type="EMBL" id="JAMZIH010000417">
    <property type="protein sequence ID" value="KAJ1679378.1"/>
    <property type="molecule type" value="Genomic_DNA"/>
</dbReference>
<evidence type="ECO:0000313" key="2">
    <source>
        <dbReference type="Proteomes" id="UP001145114"/>
    </source>
</evidence>
<gene>
    <name evidence="1" type="primary">LAS1</name>
    <name evidence="1" type="ORF">EV182_002169</name>
</gene>
<accession>A0ACC1HS47</accession>
<reference evidence="1" key="1">
    <citation type="submission" date="2022-06" db="EMBL/GenBank/DDBJ databases">
        <title>Phylogenomic reconstructions and comparative analyses of Kickxellomycotina fungi.</title>
        <authorList>
            <person name="Reynolds N.K."/>
            <person name="Stajich J.E."/>
            <person name="Barry K."/>
            <person name="Grigoriev I.V."/>
            <person name="Crous P."/>
            <person name="Smith M.E."/>
        </authorList>
    </citation>
    <scope>NUCLEOTIDE SEQUENCE</scope>
    <source>
        <strain evidence="1">RSA 2271</strain>
    </source>
</reference>
<keyword evidence="2" id="KW-1185">Reference proteome</keyword>
<organism evidence="1 2">
    <name type="scientific">Spiromyces aspiralis</name>
    <dbReference type="NCBI Taxonomy" id="68401"/>
    <lineage>
        <taxon>Eukaryota</taxon>
        <taxon>Fungi</taxon>
        <taxon>Fungi incertae sedis</taxon>
        <taxon>Zoopagomycota</taxon>
        <taxon>Kickxellomycotina</taxon>
        <taxon>Kickxellomycetes</taxon>
        <taxon>Kickxellales</taxon>
        <taxon>Kickxellaceae</taxon>
        <taxon>Spiromyces</taxon>
    </lineage>
</organism>
<evidence type="ECO:0000313" key="1">
    <source>
        <dbReference type="EMBL" id="KAJ1679378.1"/>
    </source>
</evidence>
<protein>
    <submittedName>
        <fullName evidence="1">rRNA-processing protein las1</fullName>
    </submittedName>
</protein>
<dbReference type="Proteomes" id="UP001145114">
    <property type="component" value="Unassembled WGS sequence"/>
</dbReference>
<comment type="caution">
    <text evidence="1">The sequence shown here is derived from an EMBL/GenBank/DDBJ whole genome shotgun (WGS) entry which is preliminary data.</text>
</comment>
<sequence length="441" mass="49823">MALTRFVNAIVDQEQQGYFAQSIASKAEQIGMPSWLVDLRHASTHEALPAVSVLRTASRQALDWLYANYWQIQLDIHNEAYITNLSAELRPLLERYVSQRRQYLELKAKAKQAPTKHWTRKAQKGAAPTEVSVEGPTEAEHVPPSLSKPDHRKSLRTLRSVMSLIHQDLVPTLLIPMLLEPGFIVPTEKKLRSKYPDCKLAPDTMMIWKQAFREFESAWGPGGFVQELLHRIILAFNPNTSSQAIVNPKSGMVSSSYASTLVAWVRWILEQYYSGSDSYADAVDIDQLLETCLRNPGIYSRAILQIICEFDAGLAPDLKPFIDYMAKRITMMNSYKSIEASKTKPAYTPSTDGELESIERRYSTILSEYCQHSNVENVDLAHISRYPPAFMPSSYASNFVDVSATNQNSRECLPRWQIAGPPWKPCPIGTLPDGRFPKLDV</sequence>
<name>A0ACC1HS47_9FUNG</name>